<dbReference type="EMBL" id="CAKMMW010000013">
    <property type="protein sequence ID" value="CAH1215200.1"/>
    <property type="molecule type" value="Genomic_DNA"/>
</dbReference>
<keyword evidence="2" id="KW-1185">Reference proteome</keyword>
<comment type="caution">
    <text evidence="1">The sequence shown here is derived from an EMBL/GenBank/DDBJ whole genome shotgun (WGS) entry which is preliminary data.</text>
</comment>
<gene>
    <name evidence="1" type="ORF">PAECIP111891_04228</name>
</gene>
<evidence type="ECO:0000313" key="1">
    <source>
        <dbReference type="EMBL" id="CAH1215200.1"/>
    </source>
</evidence>
<organism evidence="1 2">
    <name type="scientific">Paenibacillus allorhizoplanae</name>
    <dbReference type="NCBI Taxonomy" id="2905648"/>
    <lineage>
        <taxon>Bacteria</taxon>
        <taxon>Bacillati</taxon>
        <taxon>Bacillota</taxon>
        <taxon>Bacilli</taxon>
        <taxon>Bacillales</taxon>
        <taxon>Paenibacillaceae</taxon>
        <taxon>Paenibacillus</taxon>
    </lineage>
</organism>
<protein>
    <submittedName>
        <fullName evidence="1">Uncharacterized protein</fullName>
    </submittedName>
</protein>
<evidence type="ECO:0000313" key="2">
    <source>
        <dbReference type="Proteomes" id="UP000838821"/>
    </source>
</evidence>
<dbReference type="RefSeq" id="WP_236290254.1">
    <property type="nucleotide sequence ID" value="NZ_CAKMMW010000013.1"/>
</dbReference>
<dbReference type="Proteomes" id="UP000838821">
    <property type="component" value="Unassembled WGS sequence"/>
</dbReference>
<name>A0ABM9CKN6_9BACL</name>
<accession>A0ABM9CKN6</accession>
<reference evidence="1" key="1">
    <citation type="submission" date="2022-01" db="EMBL/GenBank/DDBJ databases">
        <authorList>
            <person name="Criscuolo A."/>
        </authorList>
    </citation>
    <scope>NUCLEOTIDE SEQUENCE</scope>
    <source>
        <strain evidence="1">CIP111891</strain>
    </source>
</reference>
<proteinExistence type="predicted"/>
<sequence>MRTHIEDDIYITSSSGGLGFTIDKRTMVNVKDKETGEVVGEKETFVTVEGGNHTSLSGAFIKLLHNKIVSIPHEPILELHELTAIIKDYKSFIESKFGV</sequence>